<evidence type="ECO:0000256" key="1">
    <source>
        <dbReference type="ARBA" id="ARBA00022670"/>
    </source>
</evidence>
<feature type="compositionally biased region" description="Acidic residues" evidence="5">
    <location>
        <begin position="1038"/>
        <end position="1048"/>
    </location>
</feature>
<dbReference type="CDD" id="cd00190">
    <property type="entry name" value="Tryp_SPc"/>
    <property type="match status" value="1"/>
</dbReference>
<dbReference type="Pfam" id="PF00089">
    <property type="entry name" value="Trypsin"/>
    <property type="match status" value="1"/>
</dbReference>
<evidence type="ECO:0000313" key="8">
    <source>
        <dbReference type="EMBL" id="KAH9645462.1"/>
    </source>
</evidence>
<feature type="chain" id="PRO_5037920403" description="Peptidase S1 domain-containing protein" evidence="6">
    <location>
        <begin position="23"/>
        <end position="1126"/>
    </location>
</feature>
<dbReference type="AlphaFoldDB" id="A0A922MYX4"/>
<feature type="region of interest" description="Disordered" evidence="5">
    <location>
        <begin position="963"/>
        <end position="1103"/>
    </location>
</feature>
<proteinExistence type="predicted"/>
<dbReference type="InterPro" id="IPR009003">
    <property type="entry name" value="Peptidase_S1_PA"/>
</dbReference>
<dbReference type="PANTHER" id="PTHR24276">
    <property type="entry name" value="POLYSERASE-RELATED"/>
    <property type="match status" value="1"/>
</dbReference>
<feature type="signal peptide" evidence="6">
    <location>
        <begin position="1"/>
        <end position="22"/>
    </location>
</feature>
<comment type="caution">
    <text evidence="8">The sequence shown here is derived from an EMBL/GenBank/DDBJ whole genome shotgun (WGS) entry which is preliminary data.</text>
</comment>
<dbReference type="EMBL" id="JACEFF010000037">
    <property type="protein sequence ID" value="KAH9645462.1"/>
    <property type="molecule type" value="Genomic_DNA"/>
</dbReference>
<dbReference type="InterPro" id="IPR043504">
    <property type="entry name" value="Peptidase_S1_PA_chymotrypsin"/>
</dbReference>
<dbReference type="SUPFAM" id="SSF50494">
    <property type="entry name" value="Trypsin-like serine proteases"/>
    <property type="match status" value="1"/>
</dbReference>
<dbReference type="InterPro" id="IPR050430">
    <property type="entry name" value="Peptidase_S1"/>
</dbReference>
<dbReference type="Proteomes" id="UP000814243">
    <property type="component" value="Unassembled WGS sequence"/>
</dbReference>
<keyword evidence="4" id="KW-1015">Disulfide bond</keyword>
<reference evidence="8" key="1">
    <citation type="journal article" date="2021" name="G3 (Bethesda)">
        <title>Genome and transcriptome analysis of the beet armyworm Spodoptera exigua reveals targets for pest control. .</title>
        <authorList>
            <person name="Simon S."/>
            <person name="Breeschoten T."/>
            <person name="Jansen H.J."/>
            <person name="Dirks R.P."/>
            <person name="Schranz M.E."/>
            <person name="Ros V.I.D."/>
        </authorList>
    </citation>
    <scope>NUCLEOTIDE SEQUENCE</scope>
    <source>
        <strain evidence="8">TB_SE_WUR_2020</strain>
    </source>
</reference>
<gene>
    <name evidence="8" type="ORF">HF086_010186</name>
</gene>
<accession>A0A922MYX4</accession>
<evidence type="ECO:0000256" key="6">
    <source>
        <dbReference type="SAM" id="SignalP"/>
    </source>
</evidence>
<evidence type="ECO:0000256" key="2">
    <source>
        <dbReference type="ARBA" id="ARBA00022801"/>
    </source>
</evidence>
<sequence>MFSTVSVVLCVTLLDSAVNVRCAVDPPAADQEDLATTEWVIRNTLNNLFSTLKNKDMHQKLKLKQYTTIHNFFASITLQDHDNLKEIARLTKVDNFDNGTRVFITQLNEVLDENNKNDEETDAVYITSLIGEFLTKLDQLKETHGLKNKTNFFDINKAIIKYFENNENGNDMDYTTYLRQENKTQKAKDNTTSAELWDPLQLNESQSGRRIFGGHTVKIQRFPFMASVHFFKKFQCASSIIKSDMVITSASCLQLAWNNRFFNENPAFLSLQVGSTFSEFGGENIPVLEIHFHPNYNPNTLGHNLALLRMVRTLAFGKHIKKVKKIEIDKHASPLPSNTDGITIVGWGARGLNTYVENPIKNKLTYAVLDFYPLKDCQEIYSRQFVTSQNFCAGFISKGGGACNRDAGGPGIAGGILVGVVSFGSPTCGAPDAPTVFTKVGFYNDWIERIMEQDVPSGKARTTRLPVKRLPTIKLPFTQEHMSKNHYIKPINQYSDESEEVKVTDEESNSTRTGREKFQGFLATIFDSDELTDPSSNDQQLEIEDTKTSEINIKKKTKKKKLVHVSSTANTREVKMQLNLSPTIVSTTHIADKIDKTSDGKLDSPYEILTSKKFSAPHYSQSDTAEDDSSDGDYSDKGSENIDVNSGDKVESDNQQTIEKIIETLVDDIDINEILGFDEILLENNDTHTKDKGKTTKLVDANSYLDMTKKRVNYFGVDSKDQSETEYYDTSYENDEESENENHSDTELTISFVNTNFNHNNVNKIPIHDDKYGDGEDVTIEKAKHINVNNENVNNMYMTDKKKKRNQKIGITRKEGNLTYRTDKHKKTHRKDTLDKPTAKYADDENKKRNSQAIFKYLKNLVSAIKNKEYQVNKKGLPKINILKNRKHRVQYKSKGNETTHVKKMKKQMSKKDVDDEDITKKNKNINKKKEYVISTKDAVLRKKKQIIDNHYEVMKRKTTATYYNDNRANEGDNNSDNNKNKKPVAKETAKQAKNKLEFSDSETQYKEVNSVSEKESGIEQENYNENEYDDENRNGDDVETDSNDSTDIETKKIKKINIKNKSQEKSNEDDSDNASREAEEILKKNTKKNNRRQKNNKKKGIRVRTENLFKMLAASDDIYKLLSRH</sequence>
<feature type="compositionally biased region" description="Acidic residues" evidence="5">
    <location>
        <begin position="624"/>
        <end position="633"/>
    </location>
</feature>
<evidence type="ECO:0000259" key="7">
    <source>
        <dbReference type="PROSITE" id="PS50240"/>
    </source>
</evidence>
<organism evidence="8 9">
    <name type="scientific">Spodoptera exigua</name>
    <name type="common">Beet armyworm</name>
    <name type="synonym">Noctua fulgens</name>
    <dbReference type="NCBI Taxonomy" id="7107"/>
    <lineage>
        <taxon>Eukaryota</taxon>
        <taxon>Metazoa</taxon>
        <taxon>Ecdysozoa</taxon>
        <taxon>Arthropoda</taxon>
        <taxon>Hexapoda</taxon>
        <taxon>Insecta</taxon>
        <taxon>Pterygota</taxon>
        <taxon>Neoptera</taxon>
        <taxon>Endopterygota</taxon>
        <taxon>Lepidoptera</taxon>
        <taxon>Glossata</taxon>
        <taxon>Ditrysia</taxon>
        <taxon>Noctuoidea</taxon>
        <taxon>Noctuidae</taxon>
        <taxon>Amphipyrinae</taxon>
        <taxon>Spodoptera</taxon>
    </lineage>
</organism>
<feature type="region of interest" description="Disordered" evidence="5">
    <location>
        <begin position="613"/>
        <end position="653"/>
    </location>
</feature>
<dbReference type="Gene3D" id="2.40.10.10">
    <property type="entry name" value="Trypsin-like serine proteases"/>
    <property type="match status" value="1"/>
</dbReference>
<feature type="compositionally biased region" description="Basic residues" evidence="5">
    <location>
        <begin position="1085"/>
        <end position="1103"/>
    </location>
</feature>
<dbReference type="GO" id="GO:0004252">
    <property type="term" value="F:serine-type endopeptidase activity"/>
    <property type="evidence" value="ECO:0007669"/>
    <property type="project" value="InterPro"/>
</dbReference>
<evidence type="ECO:0000256" key="3">
    <source>
        <dbReference type="ARBA" id="ARBA00022825"/>
    </source>
</evidence>
<protein>
    <recommendedName>
        <fullName evidence="7">Peptidase S1 domain-containing protein</fullName>
    </recommendedName>
</protein>
<dbReference type="GO" id="GO:0006508">
    <property type="term" value="P:proteolysis"/>
    <property type="evidence" value="ECO:0007669"/>
    <property type="project" value="UniProtKB-KW"/>
</dbReference>
<feature type="compositionally biased region" description="Basic and acidic residues" evidence="5">
    <location>
        <begin position="634"/>
        <end position="652"/>
    </location>
</feature>
<keyword evidence="1" id="KW-0645">Protease</keyword>
<keyword evidence="6" id="KW-0732">Signal</keyword>
<feature type="region of interest" description="Disordered" evidence="5">
    <location>
        <begin position="895"/>
        <end position="921"/>
    </location>
</feature>
<feature type="region of interest" description="Disordered" evidence="5">
    <location>
        <begin position="723"/>
        <end position="744"/>
    </location>
</feature>
<evidence type="ECO:0000313" key="9">
    <source>
        <dbReference type="Proteomes" id="UP000814243"/>
    </source>
</evidence>
<name>A0A922MYX4_SPOEX</name>
<dbReference type="PANTHER" id="PTHR24276:SF91">
    <property type="entry name" value="AT26814P-RELATED"/>
    <property type="match status" value="1"/>
</dbReference>
<dbReference type="PROSITE" id="PS50240">
    <property type="entry name" value="TRYPSIN_DOM"/>
    <property type="match status" value="1"/>
</dbReference>
<feature type="compositionally biased region" description="Acidic residues" evidence="5">
    <location>
        <begin position="724"/>
        <end position="739"/>
    </location>
</feature>
<keyword evidence="2" id="KW-0378">Hydrolase</keyword>
<evidence type="ECO:0000256" key="5">
    <source>
        <dbReference type="SAM" id="MobiDB-lite"/>
    </source>
</evidence>
<dbReference type="SMART" id="SM00020">
    <property type="entry name" value="Tryp_SPc"/>
    <property type="match status" value="1"/>
</dbReference>
<feature type="compositionally biased region" description="Basic and acidic residues" evidence="5">
    <location>
        <begin position="1062"/>
        <end position="1084"/>
    </location>
</feature>
<feature type="domain" description="Peptidase S1" evidence="7">
    <location>
        <begin position="211"/>
        <end position="452"/>
    </location>
</feature>
<evidence type="ECO:0000256" key="4">
    <source>
        <dbReference type="ARBA" id="ARBA00023157"/>
    </source>
</evidence>
<dbReference type="InterPro" id="IPR001254">
    <property type="entry name" value="Trypsin_dom"/>
</dbReference>
<keyword evidence="3" id="KW-0720">Serine protease</keyword>
<feature type="compositionally biased region" description="Basic and acidic residues" evidence="5">
    <location>
        <begin position="985"/>
        <end position="999"/>
    </location>
</feature>